<dbReference type="GO" id="GO:0071949">
    <property type="term" value="F:FAD binding"/>
    <property type="evidence" value="ECO:0007669"/>
    <property type="project" value="InterPro"/>
</dbReference>
<gene>
    <name evidence="3" type="ORF">G3I53_27775</name>
</gene>
<dbReference type="Gene3D" id="3.30.9.10">
    <property type="entry name" value="D-Amino Acid Oxidase, subunit A, domain 2"/>
    <property type="match status" value="1"/>
</dbReference>
<proteinExistence type="predicted"/>
<dbReference type="EMBL" id="JAAGMD010000764">
    <property type="protein sequence ID" value="NEA89738.1"/>
    <property type="molecule type" value="Genomic_DNA"/>
</dbReference>
<dbReference type="Gene3D" id="3.50.50.60">
    <property type="entry name" value="FAD/NAD(P)-binding domain"/>
    <property type="match status" value="1"/>
</dbReference>
<evidence type="ECO:0000259" key="2">
    <source>
        <dbReference type="Pfam" id="PF01494"/>
    </source>
</evidence>
<protein>
    <submittedName>
        <fullName evidence="3">FAD-dependent oxidoreductase</fullName>
    </submittedName>
</protein>
<organism evidence="3">
    <name type="scientific">Streptomyces sp. SID14436</name>
    <dbReference type="NCBI Taxonomy" id="2706070"/>
    <lineage>
        <taxon>Bacteria</taxon>
        <taxon>Bacillati</taxon>
        <taxon>Actinomycetota</taxon>
        <taxon>Actinomycetes</taxon>
        <taxon>Kitasatosporales</taxon>
        <taxon>Streptomycetaceae</taxon>
        <taxon>Streptomyces</taxon>
    </lineage>
</organism>
<dbReference type="Pfam" id="PF01494">
    <property type="entry name" value="FAD_binding_3"/>
    <property type="match status" value="1"/>
</dbReference>
<sequence length="406" mass="43402">MTRTDRPTGTRPAPRGTALISGAGIAGCALAHWLDRAGYAVTVVEKSATLRSGGYPVDVRGTALAVVERMGLLPRLRDAHVGLRRLTFLNGDGSELTSLPPHAVTGGDAGRDLEIPRGELTEALYATVRDRVEFVFDDRVDTLVETGHGVDVTFRSGTARTFDLVLGADGTHSRTREMLFGPEERFHHHLGHCFAVFTLPNTLALSHETVVWNTPGRAVALYAVGDSDEVHAFLDFARPEPPRHVFGDQAAGQALLTEVFADAGWRVPEILTALHDADDVFLDAVGQIRMPRWTSGRAALLGDAAYAPSFLTGQGTSLALVGAYMLAASLAGHRDHTAGLAAYEHGTRPFVTLNQNLVGEGGATLFPATAEALARRNTRLRSLRTLPSPPPRPAHSSLTLPAFPAP</sequence>
<dbReference type="PRINTS" id="PR00420">
    <property type="entry name" value="RNGMNOXGNASE"/>
</dbReference>
<dbReference type="InterPro" id="IPR036188">
    <property type="entry name" value="FAD/NAD-bd_sf"/>
</dbReference>
<dbReference type="InterPro" id="IPR051704">
    <property type="entry name" value="FAD_aromatic-hydroxylase"/>
</dbReference>
<comment type="caution">
    <text evidence="3">The sequence shown here is derived from an EMBL/GenBank/DDBJ whole genome shotgun (WGS) entry which is preliminary data.</text>
</comment>
<accession>A0A6G3R1W3</accession>
<evidence type="ECO:0000256" key="1">
    <source>
        <dbReference type="SAM" id="MobiDB-lite"/>
    </source>
</evidence>
<evidence type="ECO:0000313" key="3">
    <source>
        <dbReference type="EMBL" id="NEA89738.1"/>
    </source>
</evidence>
<dbReference type="InterPro" id="IPR002938">
    <property type="entry name" value="FAD-bd"/>
</dbReference>
<name>A0A6G3R1W3_9ACTN</name>
<dbReference type="PANTHER" id="PTHR46865:SF2">
    <property type="entry name" value="MONOOXYGENASE"/>
    <property type="match status" value="1"/>
</dbReference>
<feature type="domain" description="FAD-binding" evidence="2">
    <location>
        <begin position="18"/>
        <end position="352"/>
    </location>
</feature>
<dbReference type="PROSITE" id="PS51257">
    <property type="entry name" value="PROKAR_LIPOPROTEIN"/>
    <property type="match status" value="1"/>
</dbReference>
<dbReference type="RefSeq" id="WP_164336903.1">
    <property type="nucleotide sequence ID" value="NZ_JAAGMD010000764.1"/>
</dbReference>
<feature type="region of interest" description="Disordered" evidence="1">
    <location>
        <begin position="382"/>
        <end position="406"/>
    </location>
</feature>
<dbReference type="AlphaFoldDB" id="A0A6G3R1W3"/>
<dbReference type="PANTHER" id="PTHR46865">
    <property type="entry name" value="OXIDOREDUCTASE-RELATED"/>
    <property type="match status" value="1"/>
</dbReference>
<reference evidence="3" key="1">
    <citation type="submission" date="2020-01" db="EMBL/GenBank/DDBJ databases">
        <title>Insect and environment-associated Actinomycetes.</title>
        <authorList>
            <person name="Currrie C."/>
            <person name="Chevrette M."/>
            <person name="Carlson C."/>
            <person name="Stubbendieck R."/>
            <person name="Wendt-Pienkowski E."/>
        </authorList>
    </citation>
    <scope>NUCLEOTIDE SEQUENCE</scope>
    <source>
        <strain evidence="3">SID14436</strain>
    </source>
</reference>
<dbReference type="SUPFAM" id="SSF51905">
    <property type="entry name" value="FAD/NAD(P)-binding domain"/>
    <property type="match status" value="1"/>
</dbReference>